<proteinExistence type="inferred from homology"/>
<feature type="compositionally biased region" description="Basic and acidic residues" evidence="6">
    <location>
        <begin position="579"/>
        <end position="596"/>
    </location>
</feature>
<feature type="compositionally biased region" description="Pro residues" evidence="6">
    <location>
        <begin position="342"/>
        <end position="351"/>
    </location>
</feature>
<feature type="compositionally biased region" description="Low complexity" evidence="6">
    <location>
        <begin position="485"/>
        <end position="496"/>
    </location>
</feature>
<feature type="domain" description="RNA polymerase sigma factor 70 region 4 type 2" evidence="8">
    <location>
        <begin position="135"/>
        <end position="182"/>
    </location>
</feature>
<feature type="domain" description="RNA polymerase sigma-70 region 2" evidence="7">
    <location>
        <begin position="38"/>
        <end position="105"/>
    </location>
</feature>
<dbReference type="InterPro" id="IPR014284">
    <property type="entry name" value="RNA_pol_sigma-70_dom"/>
</dbReference>
<dbReference type="InterPro" id="IPR013249">
    <property type="entry name" value="RNA_pol_sigma70_r4_t2"/>
</dbReference>
<keyword evidence="4" id="KW-0238">DNA-binding</keyword>
<evidence type="ECO:0000256" key="2">
    <source>
        <dbReference type="ARBA" id="ARBA00023015"/>
    </source>
</evidence>
<dbReference type="Gene3D" id="1.10.10.10">
    <property type="entry name" value="Winged helix-like DNA-binding domain superfamily/Winged helix DNA-binding domain"/>
    <property type="match status" value="1"/>
</dbReference>
<dbReference type="InterPro" id="IPR013324">
    <property type="entry name" value="RNA_pol_sigma_r3/r4-like"/>
</dbReference>
<gene>
    <name evidence="10" type="ORF">AVDCRST_MAG32-388</name>
</gene>
<dbReference type="InterPro" id="IPR039425">
    <property type="entry name" value="RNA_pol_sigma-70-like"/>
</dbReference>
<feature type="domain" description="Putative zinc-finger" evidence="9">
    <location>
        <begin position="201"/>
        <end position="234"/>
    </location>
</feature>
<dbReference type="GO" id="GO:0016987">
    <property type="term" value="F:sigma factor activity"/>
    <property type="evidence" value="ECO:0007669"/>
    <property type="project" value="UniProtKB-KW"/>
</dbReference>
<feature type="compositionally biased region" description="Low complexity" evidence="6">
    <location>
        <begin position="324"/>
        <end position="341"/>
    </location>
</feature>
<protein>
    <submittedName>
        <fullName evidence="10">Sigma-70 region 2 domain protein</fullName>
    </submittedName>
</protein>
<dbReference type="AlphaFoldDB" id="A0A6J4MX10"/>
<dbReference type="PANTHER" id="PTHR43133:SF8">
    <property type="entry name" value="RNA POLYMERASE SIGMA FACTOR HI_1459-RELATED"/>
    <property type="match status" value="1"/>
</dbReference>
<sequence>MSTSTSSSTSSSADLETLGDAELISAVRGGDVQAYGALFERHVEAARRLARQLVSAGDVEDLVSEAFIKVLHVLQRGGGPDVAFRAYLLTAVRRLRVDRLRATSRLHTTDDMDAFDPGVPFRDTAVEGFENAAAARAFASLPERWQLVLWHTEVEGSKPADIAPLLGMSANSVSALAYRAREGLRQAFLTQHAGELEEDECRWTHEHLGAYIRNGTARRDATRVEQHLGECRSCMAVYLELSDINSNLAGIIAPLLLGGLAAAYVGQAAAGGIAVSTGVSAVVGRVRDAVVAHTAASSVAGVAATVAVVGGAMTIGAGAPDRPVALSDPPAAAAPEAGAPLPTVPTSPEPAPGDRSRTSPAGRTPLVITLPEPIPTTAPEPGEPLPVPSPTPSEAPTPAPAGPTQGPTQAPTEAPADGPSAEPTTDPIDLPTEVPTRVPDPVPTTVPTVPVPTGPPASTPTPDPTPNPTPDPTPDPSPDPPAPAPDASVGAAVSGSRPNYTVTVTVAGLPTGATGTLTVSADDVATIRTQDPRCEQQAGTVTCTLTSTTSAPVQLTATAPQGGTVTATLVTDPPDPDPLDNRDDVELDRDVDPVAP</sequence>
<dbReference type="InterPro" id="IPR027383">
    <property type="entry name" value="Znf_put"/>
</dbReference>
<feature type="compositionally biased region" description="Pro residues" evidence="6">
    <location>
        <begin position="372"/>
        <end position="401"/>
    </location>
</feature>
<evidence type="ECO:0000313" key="10">
    <source>
        <dbReference type="EMBL" id="CAA9368916.1"/>
    </source>
</evidence>
<dbReference type="SUPFAM" id="SSF88659">
    <property type="entry name" value="Sigma3 and sigma4 domains of RNA polymerase sigma factors"/>
    <property type="match status" value="1"/>
</dbReference>
<organism evidence="10">
    <name type="scientific">uncultured Nocardioides sp</name>
    <dbReference type="NCBI Taxonomy" id="198441"/>
    <lineage>
        <taxon>Bacteria</taxon>
        <taxon>Bacillati</taxon>
        <taxon>Actinomycetota</taxon>
        <taxon>Actinomycetes</taxon>
        <taxon>Propionibacteriales</taxon>
        <taxon>Nocardioidaceae</taxon>
        <taxon>Nocardioides</taxon>
        <taxon>environmental samples</taxon>
    </lineage>
</organism>
<accession>A0A6J4MX10</accession>
<feature type="region of interest" description="Disordered" evidence="6">
    <location>
        <begin position="560"/>
        <end position="596"/>
    </location>
</feature>
<evidence type="ECO:0000256" key="4">
    <source>
        <dbReference type="ARBA" id="ARBA00023125"/>
    </source>
</evidence>
<evidence type="ECO:0000256" key="1">
    <source>
        <dbReference type="ARBA" id="ARBA00010641"/>
    </source>
</evidence>
<evidence type="ECO:0000259" key="7">
    <source>
        <dbReference type="Pfam" id="PF04542"/>
    </source>
</evidence>
<evidence type="ECO:0000256" key="5">
    <source>
        <dbReference type="ARBA" id="ARBA00023163"/>
    </source>
</evidence>
<dbReference type="GO" id="GO:0006352">
    <property type="term" value="P:DNA-templated transcription initiation"/>
    <property type="evidence" value="ECO:0007669"/>
    <property type="project" value="InterPro"/>
</dbReference>
<evidence type="ECO:0000259" key="9">
    <source>
        <dbReference type="Pfam" id="PF13490"/>
    </source>
</evidence>
<dbReference type="NCBIfam" id="TIGR02937">
    <property type="entry name" value="sigma70-ECF"/>
    <property type="match status" value="1"/>
</dbReference>
<evidence type="ECO:0000259" key="8">
    <source>
        <dbReference type="Pfam" id="PF08281"/>
    </source>
</evidence>
<dbReference type="GO" id="GO:0003677">
    <property type="term" value="F:DNA binding"/>
    <property type="evidence" value="ECO:0007669"/>
    <property type="project" value="UniProtKB-KW"/>
</dbReference>
<dbReference type="Pfam" id="PF08281">
    <property type="entry name" value="Sigma70_r4_2"/>
    <property type="match status" value="1"/>
</dbReference>
<name>A0A6J4MX10_9ACTN</name>
<feature type="compositionally biased region" description="Pro residues" evidence="6">
    <location>
        <begin position="438"/>
        <end position="484"/>
    </location>
</feature>
<dbReference type="Pfam" id="PF04542">
    <property type="entry name" value="Sigma70_r2"/>
    <property type="match status" value="1"/>
</dbReference>
<dbReference type="InterPro" id="IPR013325">
    <property type="entry name" value="RNA_pol_sigma_r2"/>
</dbReference>
<feature type="compositionally biased region" description="Low complexity" evidence="6">
    <location>
        <begin position="402"/>
        <end position="416"/>
    </location>
</feature>
<evidence type="ECO:0000256" key="6">
    <source>
        <dbReference type="SAM" id="MobiDB-lite"/>
    </source>
</evidence>
<dbReference type="PANTHER" id="PTHR43133">
    <property type="entry name" value="RNA POLYMERASE ECF-TYPE SIGMA FACTO"/>
    <property type="match status" value="1"/>
</dbReference>
<dbReference type="InterPro" id="IPR036388">
    <property type="entry name" value="WH-like_DNA-bd_sf"/>
</dbReference>
<keyword evidence="3" id="KW-0731">Sigma factor</keyword>
<comment type="similarity">
    <text evidence="1">Belongs to the sigma-70 factor family. ECF subfamily.</text>
</comment>
<reference evidence="10" key="1">
    <citation type="submission" date="2020-02" db="EMBL/GenBank/DDBJ databases">
        <authorList>
            <person name="Meier V. D."/>
        </authorList>
    </citation>
    <scope>NUCLEOTIDE SEQUENCE</scope>
    <source>
        <strain evidence="10">AVDCRST_MAG32</strain>
    </source>
</reference>
<dbReference type="EMBL" id="CADCUM010000018">
    <property type="protein sequence ID" value="CAA9368916.1"/>
    <property type="molecule type" value="Genomic_DNA"/>
</dbReference>
<keyword evidence="5" id="KW-0804">Transcription</keyword>
<evidence type="ECO:0000256" key="3">
    <source>
        <dbReference type="ARBA" id="ARBA00023082"/>
    </source>
</evidence>
<dbReference type="InterPro" id="IPR007627">
    <property type="entry name" value="RNA_pol_sigma70_r2"/>
</dbReference>
<dbReference type="Gene3D" id="1.10.1740.10">
    <property type="match status" value="1"/>
</dbReference>
<keyword evidence="2" id="KW-0805">Transcription regulation</keyword>
<dbReference type="SUPFAM" id="SSF88946">
    <property type="entry name" value="Sigma2 domain of RNA polymerase sigma factors"/>
    <property type="match status" value="1"/>
</dbReference>
<feature type="region of interest" description="Disordered" evidence="6">
    <location>
        <begin position="324"/>
        <end position="496"/>
    </location>
</feature>
<dbReference type="Pfam" id="PF13490">
    <property type="entry name" value="zf-HC2"/>
    <property type="match status" value="1"/>
</dbReference>